<dbReference type="AlphaFoldDB" id="A0A0B7FS44"/>
<reference evidence="1 2" key="1">
    <citation type="submission" date="2014-11" db="EMBL/GenBank/DDBJ databases">
        <authorList>
            <person name="Wibberg Daniel"/>
        </authorList>
    </citation>
    <scope>NUCLEOTIDE SEQUENCE [LARGE SCALE GENOMIC DNA]</scope>
    <source>
        <strain evidence="1">Rhizoctonia solani AG1-IB 7/3/14</strain>
    </source>
</reference>
<gene>
    <name evidence="1" type="ORF">RSOLAG1IB_04040</name>
</gene>
<accession>A0A0B7FS44</accession>
<organism evidence="1 2">
    <name type="scientific">Thanatephorus cucumeris (strain AG1-IB / isolate 7/3/14)</name>
    <name type="common">Lettuce bottom rot fungus</name>
    <name type="synonym">Rhizoctonia solani</name>
    <dbReference type="NCBI Taxonomy" id="1108050"/>
    <lineage>
        <taxon>Eukaryota</taxon>
        <taxon>Fungi</taxon>
        <taxon>Dikarya</taxon>
        <taxon>Basidiomycota</taxon>
        <taxon>Agaricomycotina</taxon>
        <taxon>Agaricomycetes</taxon>
        <taxon>Cantharellales</taxon>
        <taxon>Ceratobasidiaceae</taxon>
        <taxon>Rhizoctonia</taxon>
        <taxon>Rhizoctonia solani AG-1</taxon>
    </lineage>
</organism>
<dbReference type="EMBL" id="LN679104">
    <property type="protein sequence ID" value="CEL60801.1"/>
    <property type="molecule type" value="Genomic_DNA"/>
</dbReference>
<protein>
    <submittedName>
        <fullName evidence="1">Uncharacterized protein</fullName>
    </submittedName>
</protein>
<name>A0A0B7FS44_THACB</name>
<keyword evidence="2" id="KW-1185">Reference proteome</keyword>
<evidence type="ECO:0000313" key="1">
    <source>
        <dbReference type="EMBL" id="CEL60801.1"/>
    </source>
</evidence>
<proteinExistence type="predicted"/>
<evidence type="ECO:0000313" key="2">
    <source>
        <dbReference type="Proteomes" id="UP000059188"/>
    </source>
</evidence>
<sequence>MPGHCATNSGSKGATEKIVESPDDLISLRLSASFITIKNAALAHLSAKALTCDIGRFRPWIFVYLIRTQYTDSLYCCQRTWHTDRYIQ</sequence>
<dbReference type="Proteomes" id="UP000059188">
    <property type="component" value="Unassembled WGS sequence"/>
</dbReference>